<feature type="transmembrane region" description="Helical" evidence="10">
    <location>
        <begin position="635"/>
        <end position="654"/>
    </location>
</feature>
<keyword evidence="5" id="KW-0732">Signal</keyword>
<dbReference type="PANTHER" id="PTHR16254">
    <property type="entry name" value="POTASSIUM/PROTON ANTIPORTER-RELATED"/>
    <property type="match status" value="1"/>
</dbReference>
<dbReference type="Proteomes" id="UP000694406">
    <property type="component" value="Unplaced"/>
</dbReference>
<evidence type="ECO:0000313" key="13">
    <source>
        <dbReference type="Proteomes" id="UP000694406"/>
    </source>
</evidence>
<dbReference type="GeneTree" id="ENSGT00390000001394"/>
<dbReference type="AlphaFoldDB" id="A0A8C5ST98"/>
<keyword evidence="3" id="KW-0050">Antiport</keyword>
<name>A0A8C5ST98_LATLA</name>
<protein>
    <submittedName>
        <fullName evidence="12">Transmembrane and coiled-coil domains 3</fullName>
    </submittedName>
</protein>
<keyword evidence="8 10" id="KW-0472">Membrane</keyword>
<keyword evidence="7" id="KW-0406">Ion transport</keyword>
<sequence>MHKTYDRKFGIFSKWHSTVCKNWTMSITGFISLWVLALLLCCQLITHAEHEDIVKHAIKLHRGRGVAITQKKQWLIENCRKLSGLLHQKTVVLNKLKSAIRAVEKDSGLSLEERTFQVHTFEIFQKELNESENSVFQAIYGLQRALQGDYKDVVNMKESSHQRLEALREAAIKEETEYVELLAAEKHQAEALKNMQHQNKSLSILDEILEDVRKAADRLEEEIGEHAFDDNKSVRGVNFEAVLRVEEDEADSKRNISKREVEDDLGLSMLIDSQNNQYILTKPRDSTIPRADHHFIKDIVTIGMLSLPCGWLCTTIGLPTMFGYIICGVLLGPSGLNSIKVWKISLQGPCYMTLLMITFGLLWGHLLQIRATQSVFIATCLSLSSTPLVSRFLAGTARGDKEGDIDYSSVLLAMLVMQDVQLGLFIAVMPTFIQAGFGTHSSIIKEILRILMLIGQILFSLAAVLLICLVLKTYLIGPYYRKLHLESKGNKEILVLGISAFMFLMLMLTELLDVSMELGCFLAGALISSQGHMVTEEVISCIEPIRDFLAIIFFASIGLHVFPTFVIYELTVLLFLTLSVVIMKFFLAVLVLSMILPKNSQYIKWIVSAGLAQVSEFSFVLGSRARRAGIISREVYLLILSVTTLSQLLAPALWRAAIMKCVPRSERRLYS</sequence>
<feature type="transmembrane region" description="Helical" evidence="10">
    <location>
        <begin position="348"/>
        <end position="369"/>
    </location>
</feature>
<evidence type="ECO:0000256" key="6">
    <source>
        <dbReference type="ARBA" id="ARBA00022989"/>
    </source>
</evidence>
<dbReference type="InterPro" id="IPR006153">
    <property type="entry name" value="Cation/H_exchanger_TM"/>
</dbReference>
<dbReference type="PANTHER" id="PTHR16254:SF14">
    <property type="entry name" value="TRANSMEMBRANE AND COILED-COIL DOMAIN-CONTAINING PROTEIN 3"/>
    <property type="match status" value="1"/>
</dbReference>
<dbReference type="GO" id="GO:0016020">
    <property type="term" value="C:membrane"/>
    <property type="evidence" value="ECO:0007669"/>
    <property type="project" value="UniProtKB-SubCell"/>
</dbReference>
<feature type="transmembrane region" description="Helical" evidence="10">
    <location>
        <begin position="316"/>
        <end position="336"/>
    </location>
</feature>
<organism evidence="12 13">
    <name type="scientific">Laticauda laticaudata</name>
    <name type="common">Blue-ringed sea krait</name>
    <name type="synonym">Blue-lipped sea krait</name>
    <dbReference type="NCBI Taxonomy" id="8630"/>
    <lineage>
        <taxon>Eukaryota</taxon>
        <taxon>Metazoa</taxon>
        <taxon>Chordata</taxon>
        <taxon>Craniata</taxon>
        <taxon>Vertebrata</taxon>
        <taxon>Euteleostomi</taxon>
        <taxon>Lepidosauria</taxon>
        <taxon>Squamata</taxon>
        <taxon>Bifurcata</taxon>
        <taxon>Unidentata</taxon>
        <taxon>Episquamata</taxon>
        <taxon>Toxicofera</taxon>
        <taxon>Serpentes</taxon>
        <taxon>Colubroidea</taxon>
        <taxon>Elapidae</taxon>
        <taxon>Laticaudinae</taxon>
        <taxon>Laticauda</taxon>
    </lineage>
</organism>
<gene>
    <name evidence="12" type="primary">TMCO3</name>
</gene>
<reference evidence="12" key="2">
    <citation type="submission" date="2025-09" db="UniProtKB">
        <authorList>
            <consortium name="Ensembl"/>
        </authorList>
    </citation>
    <scope>IDENTIFICATION</scope>
</reference>
<keyword evidence="9" id="KW-0175">Coiled coil</keyword>
<evidence type="ECO:0000256" key="10">
    <source>
        <dbReference type="SAM" id="Phobius"/>
    </source>
</evidence>
<accession>A0A8C5ST98</accession>
<feature type="domain" description="Cation/H+ exchanger transmembrane" evidence="11">
    <location>
        <begin position="340"/>
        <end position="653"/>
    </location>
</feature>
<feature type="transmembrane region" description="Helical" evidence="10">
    <location>
        <begin position="548"/>
        <end position="568"/>
    </location>
</feature>
<dbReference type="Pfam" id="PF00999">
    <property type="entry name" value="Na_H_Exchanger"/>
    <property type="match status" value="1"/>
</dbReference>
<evidence type="ECO:0000256" key="5">
    <source>
        <dbReference type="ARBA" id="ARBA00022729"/>
    </source>
</evidence>
<evidence type="ECO:0000259" key="11">
    <source>
        <dbReference type="Pfam" id="PF00999"/>
    </source>
</evidence>
<dbReference type="GO" id="GO:0015386">
    <property type="term" value="F:potassium:proton antiporter activity"/>
    <property type="evidence" value="ECO:0007669"/>
    <property type="project" value="InterPro"/>
</dbReference>
<feature type="transmembrane region" description="Helical" evidence="10">
    <location>
        <begin position="492"/>
        <end position="509"/>
    </location>
</feature>
<evidence type="ECO:0000313" key="12">
    <source>
        <dbReference type="Ensembl" id="ENSLLTP00000021449.1"/>
    </source>
</evidence>
<keyword evidence="13" id="KW-1185">Reference proteome</keyword>
<evidence type="ECO:0000256" key="2">
    <source>
        <dbReference type="ARBA" id="ARBA00022448"/>
    </source>
</evidence>
<keyword evidence="6 10" id="KW-1133">Transmembrane helix</keyword>
<proteinExistence type="predicted"/>
<evidence type="ECO:0000256" key="8">
    <source>
        <dbReference type="ARBA" id="ARBA00023136"/>
    </source>
</evidence>
<feature type="transmembrane region" description="Helical" evidence="10">
    <location>
        <begin position="573"/>
        <end position="596"/>
    </location>
</feature>
<feature type="transmembrane region" description="Helical" evidence="10">
    <location>
        <begin position="447"/>
        <end position="471"/>
    </location>
</feature>
<comment type="subcellular location">
    <subcellularLocation>
        <location evidence="1">Membrane</location>
        <topology evidence="1">Multi-pass membrane protein</topology>
    </subcellularLocation>
</comment>
<evidence type="ECO:0000256" key="4">
    <source>
        <dbReference type="ARBA" id="ARBA00022692"/>
    </source>
</evidence>
<dbReference type="Ensembl" id="ENSLLTT00000022245.1">
    <property type="protein sequence ID" value="ENSLLTP00000021449.1"/>
    <property type="gene ID" value="ENSLLTG00000016000.1"/>
</dbReference>
<evidence type="ECO:0000256" key="3">
    <source>
        <dbReference type="ARBA" id="ARBA00022449"/>
    </source>
</evidence>
<keyword evidence="2" id="KW-0813">Transport</keyword>
<feature type="coiled-coil region" evidence="9">
    <location>
        <begin position="164"/>
        <end position="225"/>
    </location>
</feature>
<reference evidence="12" key="1">
    <citation type="submission" date="2025-08" db="UniProtKB">
        <authorList>
            <consortium name="Ensembl"/>
        </authorList>
    </citation>
    <scope>IDENTIFICATION</scope>
</reference>
<dbReference type="InterPro" id="IPR038770">
    <property type="entry name" value="Na+/solute_symporter_sf"/>
</dbReference>
<dbReference type="Gene3D" id="1.20.1530.20">
    <property type="match status" value="2"/>
</dbReference>
<dbReference type="InterPro" id="IPR045158">
    <property type="entry name" value="KEA4/5/6-like"/>
</dbReference>
<feature type="transmembrane region" description="Helical" evidence="10">
    <location>
        <begin position="602"/>
        <end position="623"/>
    </location>
</feature>
<evidence type="ECO:0000256" key="9">
    <source>
        <dbReference type="SAM" id="Coils"/>
    </source>
</evidence>
<evidence type="ECO:0000256" key="1">
    <source>
        <dbReference type="ARBA" id="ARBA00004141"/>
    </source>
</evidence>
<evidence type="ECO:0000256" key="7">
    <source>
        <dbReference type="ARBA" id="ARBA00023065"/>
    </source>
</evidence>
<keyword evidence="4 10" id="KW-0812">Transmembrane</keyword>